<keyword evidence="2 4" id="KW-0547">Nucleotide-binding</keyword>
<evidence type="ECO:0000259" key="5">
    <source>
        <dbReference type="PROSITE" id="PS50975"/>
    </source>
</evidence>
<evidence type="ECO:0000313" key="7">
    <source>
        <dbReference type="Proteomes" id="UP001198163"/>
    </source>
</evidence>
<reference evidence="6" key="1">
    <citation type="submission" date="2021-08" db="EMBL/GenBank/DDBJ databases">
        <title>Comparative analyses of Brucepasteria parasyntrophica and Teretinema zuelzerae.</title>
        <authorList>
            <person name="Song Y."/>
            <person name="Brune A."/>
        </authorList>
    </citation>
    <scope>NUCLEOTIDE SEQUENCE</scope>
    <source>
        <strain evidence="6">DSM 1903</strain>
    </source>
</reference>
<keyword evidence="1" id="KW-0436">Ligase</keyword>
<proteinExistence type="predicted"/>
<dbReference type="GO" id="GO:0016874">
    <property type="term" value="F:ligase activity"/>
    <property type="evidence" value="ECO:0007669"/>
    <property type="project" value="UniProtKB-KW"/>
</dbReference>
<dbReference type="Proteomes" id="UP001198163">
    <property type="component" value="Unassembled WGS sequence"/>
</dbReference>
<feature type="domain" description="ATP-grasp" evidence="5">
    <location>
        <begin position="111"/>
        <end position="308"/>
    </location>
</feature>
<dbReference type="Gene3D" id="3.40.50.20">
    <property type="match status" value="1"/>
</dbReference>
<dbReference type="Gene3D" id="3.30.1490.20">
    <property type="entry name" value="ATP-grasp fold, A domain"/>
    <property type="match status" value="1"/>
</dbReference>
<keyword evidence="3 4" id="KW-0067">ATP-binding</keyword>
<dbReference type="SUPFAM" id="SSF52440">
    <property type="entry name" value="PreATP-grasp domain"/>
    <property type="match status" value="1"/>
</dbReference>
<dbReference type="GO" id="GO:0005524">
    <property type="term" value="F:ATP binding"/>
    <property type="evidence" value="ECO:0007669"/>
    <property type="project" value="UniProtKB-UniRule"/>
</dbReference>
<dbReference type="PROSITE" id="PS50975">
    <property type="entry name" value="ATP_GRASP"/>
    <property type="match status" value="1"/>
</dbReference>
<dbReference type="AlphaFoldDB" id="A0AAE3JIJ5"/>
<gene>
    <name evidence="6" type="ORF">K7J14_00640</name>
</gene>
<dbReference type="SUPFAM" id="SSF56059">
    <property type="entry name" value="Glutathione synthetase ATP-binding domain-like"/>
    <property type="match status" value="1"/>
</dbReference>
<dbReference type="InterPro" id="IPR040570">
    <property type="entry name" value="LAL_C2"/>
</dbReference>
<evidence type="ECO:0000256" key="3">
    <source>
        <dbReference type="ARBA" id="ARBA00022840"/>
    </source>
</evidence>
<keyword evidence="7" id="KW-1185">Reference proteome</keyword>
<evidence type="ECO:0000313" key="6">
    <source>
        <dbReference type="EMBL" id="MCD1653215.1"/>
    </source>
</evidence>
<dbReference type="InterPro" id="IPR052032">
    <property type="entry name" value="ATP-dep_AA_Ligase"/>
</dbReference>
<dbReference type="Pfam" id="PF18603">
    <property type="entry name" value="LAL_C2"/>
    <property type="match status" value="1"/>
</dbReference>
<dbReference type="InterPro" id="IPR016185">
    <property type="entry name" value="PreATP-grasp_dom_sf"/>
</dbReference>
<dbReference type="PANTHER" id="PTHR43585">
    <property type="entry name" value="FUMIPYRROLE BIOSYNTHESIS PROTEIN C"/>
    <property type="match status" value="1"/>
</dbReference>
<evidence type="ECO:0000256" key="4">
    <source>
        <dbReference type="PROSITE-ProRule" id="PRU00409"/>
    </source>
</evidence>
<dbReference type="GO" id="GO:0046872">
    <property type="term" value="F:metal ion binding"/>
    <property type="evidence" value="ECO:0007669"/>
    <property type="project" value="InterPro"/>
</dbReference>
<accession>A0AAE3JIJ5</accession>
<dbReference type="PROSITE" id="PS51257">
    <property type="entry name" value="PROKAR_LIPOPROTEIN"/>
    <property type="match status" value="1"/>
</dbReference>
<organism evidence="6 7">
    <name type="scientific">Teretinema zuelzerae</name>
    <dbReference type="NCBI Taxonomy" id="156"/>
    <lineage>
        <taxon>Bacteria</taxon>
        <taxon>Pseudomonadati</taxon>
        <taxon>Spirochaetota</taxon>
        <taxon>Spirochaetia</taxon>
        <taxon>Spirochaetales</taxon>
        <taxon>Treponemataceae</taxon>
        <taxon>Teretinema</taxon>
    </lineage>
</organism>
<dbReference type="RefSeq" id="WP_230752126.1">
    <property type="nucleotide sequence ID" value="NZ_JAINWA010000001.1"/>
</dbReference>
<dbReference type="Gene3D" id="3.30.470.20">
    <property type="entry name" value="ATP-grasp fold, B domain"/>
    <property type="match status" value="1"/>
</dbReference>
<name>A0AAE3JIJ5_9SPIR</name>
<evidence type="ECO:0000256" key="2">
    <source>
        <dbReference type="ARBA" id="ARBA00022741"/>
    </source>
</evidence>
<dbReference type="Pfam" id="PF13535">
    <property type="entry name" value="ATP-grasp_4"/>
    <property type="match status" value="1"/>
</dbReference>
<comment type="caution">
    <text evidence="6">The sequence shown here is derived from an EMBL/GenBank/DDBJ whole genome shotgun (WGS) entry which is preliminary data.</text>
</comment>
<dbReference type="InterPro" id="IPR011761">
    <property type="entry name" value="ATP-grasp"/>
</dbReference>
<protein>
    <submittedName>
        <fullName evidence="6">ATP-grasp domain-containing protein</fullName>
    </submittedName>
</protein>
<dbReference type="EMBL" id="JAINWA010000001">
    <property type="protein sequence ID" value="MCD1653215.1"/>
    <property type="molecule type" value="Genomic_DNA"/>
</dbReference>
<evidence type="ECO:0000256" key="1">
    <source>
        <dbReference type="ARBA" id="ARBA00022598"/>
    </source>
</evidence>
<dbReference type="InterPro" id="IPR013815">
    <property type="entry name" value="ATP_grasp_subdomain_1"/>
</dbReference>
<dbReference type="PANTHER" id="PTHR43585:SF2">
    <property type="entry name" value="ATP-GRASP ENZYME FSQD"/>
    <property type="match status" value="1"/>
</dbReference>
<sequence>MKKRILMLGAGVMQGVAIACAKEKGWEVVACDGNPDAPCRKAAHRFAPIDLKDVGALTSFAKELQANGGLDGVFTAATDFSASVAAVARSCGLPGHSLEAALNASDKTRMRACFAKAGVPSPKYIVVGDPDPAICASLMKQAEIGYPVVVKPVDNMGARGCRKVDSETSLSSALSSALRFSRSGTAIVEEFMEGPEFSIEGLFFDDSLHLTGLADRHIRFSPYFIEMGHTIPSSFPAETQEALVRVFEAGVRSLGLSHGAVKGDIKLTPLGPMVGEIAGRLSGGYMSGWTFPYSSGIDLTGAALDLCAGSRPDSLVPAIDMVCAERAWISIPGTAAVVSGLQKARTIPFVRDILPRIEEGASLVFPTNNVEKCGNCLAVAPDRLSASSAAEEACRTVFIRLEPGNPETDAYLSVAPGCEPRFPPDAFTLSQDSYPLSFDQPVLYSNVYMPKALFSRKDSATDWHGSTVAGALSKALSIAPGLSELLSVPSHPLYQPCWLAFLRGGAQGLVYVYDANASS</sequence>